<proteinExistence type="predicted"/>
<protein>
    <submittedName>
        <fullName evidence="4">TetR/AcrR family transcriptional regulator</fullName>
    </submittedName>
</protein>
<accession>A0ABS9MFN6</accession>
<evidence type="ECO:0000256" key="1">
    <source>
        <dbReference type="ARBA" id="ARBA00023125"/>
    </source>
</evidence>
<dbReference type="Pfam" id="PF00440">
    <property type="entry name" value="TetR_N"/>
    <property type="match status" value="1"/>
</dbReference>
<organism evidence="4 5">
    <name type="scientific">Intestinimonas massiliensis</name>
    <name type="common">ex Afouda et al. 2020</name>
    <dbReference type="NCBI Taxonomy" id="1673721"/>
    <lineage>
        <taxon>Bacteria</taxon>
        <taxon>Bacillati</taxon>
        <taxon>Bacillota</taxon>
        <taxon>Clostridia</taxon>
        <taxon>Eubacteriales</taxon>
        <taxon>Intestinimonas</taxon>
    </lineage>
</organism>
<dbReference type="RefSeq" id="WP_238075333.1">
    <property type="nucleotide sequence ID" value="NZ_JAKNJB010000061.1"/>
</dbReference>
<dbReference type="PANTHER" id="PTHR43479">
    <property type="entry name" value="ACREF/ENVCD OPERON REPRESSOR-RELATED"/>
    <property type="match status" value="1"/>
</dbReference>
<name>A0ABS9MFN6_9FIRM</name>
<dbReference type="Proteomes" id="UP001200313">
    <property type="component" value="Unassembled WGS sequence"/>
</dbReference>
<feature type="DNA-binding region" description="H-T-H motif" evidence="2">
    <location>
        <begin position="32"/>
        <end position="51"/>
    </location>
</feature>
<dbReference type="PROSITE" id="PS50977">
    <property type="entry name" value="HTH_TETR_2"/>
    <property type="match status" value="1"/>
</dbReference>
<dbReference type="SUPFAM" id="SSF46689">
    <property type="entry name" value="Homeodomain-like"/>
    <property type="match status" value="1"/>
</dbReference>
<dbReference type="InterPro" id="IPR050624">
    <property type="entry name" value="HTH-type_Tx_Regulator"/>
</dbReference>
<dbReference type="Gene3D" id="1.10.357.10">
    <property type="entry name" value="Tetracycline Repressor, domain 2"/>
    <property type="match status" value="1"/>
</dbReference>
<dbReference type="InterPro" id="IPR001647">
    <property type="entry name" value="HTH_TetR"/>
</dbReference>
<feature type="domain" description="HTH tetR-type" evidence="3">
    <location>
        <begin position="9"/>
        <end position="69"/>
    </location>
</feature>
<comment type="caution">
    <text evidence="4">The sequence shown here is derived from an EMBL/GenBank/DDBJ whole genome shotgun (WGS) entry which is preliminary data.</text>
</comment>
<sequence length="208" mass="24464">MTNRQLQAEETKRKIFYATMTLLQKYDAEDIKIMDIVEAANVSVGSFYNHYSSKKEVFAESYKLEDSYFEEVVEPQLIQEDVRDRLRFFFDQYAIYNSKIANIGRLRYVLSCNNIYVERSYDTGTLGVLQRIIQWGVDNHQLRLDESMISMGHFMLVSARGLIDNWYTRKEIFDLQNEMQSFVTRFIRLFYIGDTPADESALSEETPG</sequence>
<keyword evidence="1 2" id="KW-0238">DNA-binding</keyword>
<dbReference type="PANTHER" id="PTHR43479:SF11">
    <property type="entry name" value="ACREF_ENVCD OPERON REPRESSOR-RELATED"/>
    <property type="match status" value="1"/>
</dbReference>
<dbReference type="InterPro" id="IPR009057">
    <property type="entry name" value="Homeodomain-like_sf"/>
</dbReference>
<dbReference type="EMBL" id="JAKNJB010000061">
    <property type="protein sequence ID" value="MCG4529109.1"/>
    <property type="molecule type" value="Genomic_DNA"/>
</dbReference>
<evidence type="ECO:0000256" key="2">
    <source>
        <dbReference type="PROSITE-ProRule" id="PRU00335"/>
    </source>
</evidence>
<keyword evidence="5" id="KW-1185">Reference proteome</keyword>
<evidence type="ECO:0000313" key="5">
    <source>
        <dbReference type="Proteomes" id="UP001200313"/>
    </source>
</evidence>
<gene>
    <name evidence="4" type="ORF">L0P79_18930</name>
</gene>
<evidence type="ECO:0000259" key="3">
    <source>
        <dbReference type="PROSITE" id="PS50977"/>
    </source>
</evidence>
<reference evidence="4 5" key="1">
    <citation type="submission" date="2022-01" db="EMBL/GenBank/DDBJ databases">
        <title>Collection of gut derived symbiotic bacterial strains cultured from healthy donors.</title>
        <authorList>
            <person name="Lin H."/>
            <person name="Kohout C."/>
            <person name="Waligurski E."/>
            <person name="Pamer E.G."/>
        </authorList>
    </citation>
    <scope>NUCLEOTIDE SEQUENCE [LARGE SCALE GENOMIC DNA]</scope>
    <source>
        <strain evidence="4 5">DFI.3.7</strain>
    </source>
</reference>
<evidence type="ECO:0000313" key="4">
    <source>
        <dbReference type="EMBL" id="MCG4529109.1"/>
    </source>
</evidence>